<keyword evidence="3" id="KW-1185">Reference proteome</keyword>
<evidence type="ECO:0000313" key="2">
    <source>
        <dbReference type="EMBL" id="GGY59883.1"/>
    </source>
</evidence>
<feature type="region of interest" description="Disordered" evidence="1">
    <location>
        <begin position="1"/>
        <end position="27"/>
    </location>
</feature>
<feature type="compositionally biased region" description="Low complexity" evidence="1">
    <location>
        <begin position="1"/>
        <end position="12"/>
    </location>
</feature>
<organism evidence="2 3">
    <name type="scientific">Streptomyces xanthochromogenes</name>
    <dbReference type="NCBI Taxonomy" id="67384"/>
    <lineage>
        <taxon>Bacteria</taxon>
        <taxon>Bacillati</taxon>
        <taxon>Actinomycetota</taxon>
        <taxon>Actinomycetes</taxon>
        <taxon>Kitasatosporales</taxon>
        <taxon>Streptomycetaceae</taxon>
        <taxon>Streptomyces</taxon>
    </lineage>
</organism>
<dbReference type="Pfam" id="PF20704">
    <property type="entry name" value="KH_NucS_shadow"/>
    <property type="match status" value="1"/>
</dbReference>
<dbReference type="EMBL" id="BMUU01000014">
    <property type="protein sequence ID" value="GGY59883.1"/>
    <property type="molecule type" value="Genomic_DNA"/>
</dbReference>
<evidence type="ECO:0000313" key="3">
    <source>
        <dbReference type="Proteomes" id="UP000600946"/>
    </source>
</evidence>
<reference evidence="3" key="1">
    <citation type="journal article" date="2019" name="Int. J. Syst. Evol. Microbiol.">
        <title>The Global Catalogue of Microorganisms (GCM) 10K type strain sequencing project: providing services to taxonomists for standard genome sequencing and annotation.</title>
        <authorList>
            <consortium name="The Broad Institute Genomics Platform"/>
            <consortium name="The Broad Institute Genome Sequencing Center for Infectious Disease"/>
            <person name="Wu L."/>
            <person name="Ma J."/>
        </authorList>
    </citation>
    <scope>NUCLEOTIDE SEQUENCE [LARGE SCALE GENOMIC DNA]</scope>
    <source>
        <strain evidence="3">JCM 4594</strain>
    </source>
</reference>
<comment type="caution">
    <text evidence="2">The sequence shown here is derived from an EMBL/GenBank/DDBJ whole genome shotgun (WGS) entry which is preliminary data.</text>
</comment>
<proteinExistence type="predicted"/>
<sequence length="225" mass="24307">MGGEAARVVDGAAGDDETHGGQRYSTLPAERDSPWSALFVIGRLCAKYLPWARHRAYRGSGRLSAAHAALSGETAVMLPFPARKAPLPGVARGETMSLDVSPALLEQAERGEVDEAAFVDCVRTSLPYAWEMISSLVAQLKVDGGAFADNQTPPPDEQARGQLLRALASDAIRGALQRHFGVRLAFQNCHRVAVFPLDPSSDERLARFTSIRGQLLNQSPELRDC</sequence>
<evidence type="ECO:0000256" key="1">
    <source>
        <dbReference type="SAM" id="MobiDB-lite"/>
    </source>
</evidence>
<gene>
    <name evidence="2" type="ORF">GCM10010326_63220</name>
</gene>
<protein>
    <submittedName>
        <fullName evidence="2">Uncharacterized protein</fullName>
    </submittedName>
</protein>
<accession>A0ABQ3APJ3</accession>
<name>A0ABQ3APJ3_9ACTN</name>
<dbReference type="NCBIfam" id="NF040488">
    <property type="entry name" value="SCO5389_fam"/>
    <property type="match status" value="1"/>
</dbReference>
<dbReference type="Proteomes" id="UP000600946">
    <property type="component" value="Unassembled WGS sequence"/>
</dbReference>